<dbReference type="RefSeq" id="WP_167921466.1">
    <property type="nucleotide sequence ID" value="NZ_JAATIT010000002.1"/>
</dbReference>
<gene>
    <name evidence="3" type="ORF">GGR90_002204</name>
</gene>
<evidence type="ECO:0000313" key="4">
    <source>
        <dbReference type="Proteomes" id="UP000535078"/>
    </source>
</evidence>
<dbReference type="Pfam" id="PF00563">
    <property type="entry name" value="EAL"/>
    <property type="match status" value="1"/>
</dbReference>
<dbReference type="InterPro" id="IPR000014">
    <property type="entry name" value="PAS"/>
</dbReference>
<comment type="caution">
    <text evidence="3">The sequence shown here is derived from an EMBL/GenBank/DDBJ whole genome shotgun (WGS) entry which is preliminary data.</text>
</comment>
<dbReference type="AlphaFoldDB" id="A0A7X5XS86"/>
<dbReference type="CDD" id="cd00130">
    <property type="entry name" value="PAS"/>
    <property type="match status" value="1"/>
</dbReference>
<dbReference type="GO" id="GO:0071111">
    <property type="term" value="F:cyclic-guanylate-specific phosphodiesterase activity"/>
    <property type="evidence" value="ECO:0007669"/>
    <property type="project" value="InterPro"/>
</dbReference>
<dbReference type="Gene3D" id="3.30.450.20">
    <property type="entry name" value="PAS domain"/>
    <property type="match status" value="2"/>
</dbReference>
<dbReference type="PROSITE" id="PS50883">
    <property type="entry name" value="EAL"/>
    <property type="match status" value="1"/>
</dbReference>
<dbReference type="Pfam" id="PF08447">
    <property type="entry name" value="PAS_3"/>
    <property type="match status" value="1"/>
</dbReference>
<accession>A0A7X5XS86</accession>
<dbReference type="Gene3D" id="3.20.20.450">
    <property type="entry name" value="EAL domain"/>
    <property type="match status" value="1"/>
</dbReference>
<organism evidence="3 4">
    <name type="scientific">Sphingopyxis italica</name>
    <dbReference type="NCBI Taxonomy" id="1129133"/>
    <lineage>
        <taxon>Bacteria</taxon>
        <taxon>Pseudomonadati</taxon>
        <taxon>Pseudomonadota</taxon>
        <taxon>Alphaproteobacteria</taxon>
        <taxon>Sphingomonadales</taxon>
        <taxon>Sphingomonadaceae</taxon>
        <taxon>Sphingopyxis</taxon>
    </lineage>
</organism>
<dbReference type="Proteomes" id="UP000535078">
    <property type="component" value="Unassembled WGS sequence"/>
</dbReference>
<dbReference type="PROSITE" id="PS50112">
    <property type="entry name" value="PAS"/>
    <property type="match status" value="2"/>
</dbReference>
<proteinExistence type="predicted"/>
<dbReference type="InterPro" id="IPR001633">
    <property type="entry name" value="EAL_dom"/>
</dbReference>
<dbReference type="InterPro" id="IPR035919">
    <property type="entry name" value="EAL_sf"/>
</dbReference>
<dbReference type="PANTHER" id="PTHR33121">
    <property type="entry name" value="CYCLIC DI-GMP PHOSPHODIESTERASE PDEF"/>
    <property type="match status" value="1"/>
</dbReference>
<dbReference type="InterPro" id="IPR035965">
    <property type="entry name" value="PAS-like_dom_sf"/>
</dbReference>
<dbReference type="SMART" id="SM00052">
    <property type="entry name" value="EAL"/>
    <property type="match status" value="1"/>
</dbReference>
<sequence length="521" mass="57679">MGNIEQQREIERAFANGEFRPHFQPLVNLRTGDLQGFELLARWKHPDRGWIPPGEFVSLAEKDGWIDRLTSELFHRAFSAMASQPSFGTLSVNISPVQLRGPSLPINIQAIAEAAGFSLDRLTIEITESALTENGDQARTILGALKARGCKLALDDFGTGYSSLTHLQSLPFDEIKVDQSFVRSMEERRDSRKIVAAVVGLGQSLGLVTVAEGVETLEQVQMLQWLGCELAQGWLYGKAMPAKDLADAVSGFRPIDPSAMSIDAVGRVSRGSLDLLPSVRLAQLQAVYDGAPVGLGFLDRNLRYRMLNRKLAEMNGRPMEEHIGRTVSEMIPELFPIVEEYIRRALDGEAIPSVEVTKPASGVNGGRTIHLSYEPARDEAGEVVGVSVAIADMSPIKDAEEARRAAEENFRHMVELLPQIPWIIDPEGRALDVSQRWLEMTGMKGDQWQGFGWLDALHPDDIQPTLDAMNKSFESGSPIDTEYRVRRSETDAWRRLRSRGAARVGTDGEIICWYGCLEDVG</sequence>
<dbReference type="PANTHER" id="PTHR33121:SF71">
    <property type="entry name" value="OXYGEN SENSOR PROTEIN DOSP"/>
    <property type="match status" value="1"/>
</dbReference>
<dbReference type="NCBIfam" id="TIGR00229">
    <property type="entry name" value="sensory_box"/>
    <property type="match status" value="2"/>
</dbReference>
<feature type="domain" description="PAS" evidence="1">
    <location>
        <begin position="406"/>
        <end position="476"/>
    </location>
</feature>
<name>A0A7X5XS86_9SPHN</name>
<dbReference type="SMART" id="SM00091">
    <property type="entry name" value="PAS"/>
    <property type="match status" value="2"/>
</dbReference>
<evidence type="ECO:0000259" key="2">
    <source>
        <dbReference type="PROSITE" id="PS50883"/>
    </source>
</evidence>
<dbReference type="InterPro" id="IPR050706">
    <property type="entry name" value="Cyclic-di-GMP_PDE-like"/>
</dbReference>
<dbReference type="EMBL" id="JAATIT010000002">
    <property type="protein sequence ID" value="NJB90029.1"/>
    <property type="molecule type" value="Genomic_DNA"/>
</dbReference>
<evidence type="ECO:0000313" key="3">
    <source>
        <dbReference type="EMBL" id="NJB90029.1"/>
    </source>
</evidence>
<feature type="domain" description="PAS" evidence="1">
    <location>
        <begin position="280"/>
        <end position="349"/>
    </location>
</feature>
<feature type="domain" description="EAL" evidence="2">
    <location>
        <begin position="3"/>
        <end position="253"/>
    </location>
</feature>
<keyword evidence="4" id="KW-1185">Reference proteome</keyword>
<protein>
    <submittedName>
        <fullName evidence="3">PAS domain S-box-containing protein</fullName>
    </submittedName>
</protein>
<reference evidence="3 4" key="1">
    <citation type="submission" date="2020-03" db="EMBL/GenBank/DDBJ databases">
        <title>Genomic Encyclopedia of Type Strains, Phase IV (KMG-IV): sequencing the most valuable type-strain genomes for metagenomic binning, comparative biology and taxonomic classification.</title>
        <authorList>
            <person name="Goeker M."/>
        </authorList>
    </citation>
    <scope>NUCLEOTIDE SEQUENCE [LARGE SCALE GENOMIC DNA]</scope>
    <source>
        <strain evidence="3 4">DSM 25229</strain>
    </source>
</reference>
<dbReference type="InterPro" id="IPR013655">
    <property type="entry name" value="PAS_fold_3"/>
</dbReference>
<dbReference type="InterPro" id="IPR013656">
    <property type="entry name" value="PAS_4"/>
</dbReference>
<dbReference type="Pfam" id="PF08448">
    <property type="entry name" value="PAS_4"/>
    <property type="match status" value="1"/>
</dbReference>
<dbReference type="SUPFAM" id="SSF141868">
    <property type="entry name" value="EAL domain-like"/>
    <property type="match status" value="1"/>
</dbReference>
<evidence type="ECO:0000259" key="1">
    <source>
        <dbReference type="PROSITE" id="PS50112"/>
    </source>
</evidence>
<dbReference type="SUPFAM" id="SSF55785">
    <property type="entry name" value="PYP-like sensor domain (PAS domain)"/>
    <property type="match status" value="2"/>
</dbReference>
<dbReference type="CDD" id="cd01948">
    <property type="entry name" value="EAL"/>
    <property type="match status" value="1"/>
</dbReference>